<evidence type="ECO:0000256" key="3">
    <source>
        <dbReference type="ARBA" id="ARBA00022692"/>
    </source>
</evidence>
<dbReference type="RGD" id="1305613">
    <property type="gene designation" value="Spns1"/>
</dbReference>
<dbReference type="SUPFAM" id="SSF103473">
    <property type="entry name" value="MFS general substrate transporter"/>
    <property type="match status" value="1"/>
</dbReference>
<gene>
    <name evidence="18 20" type="primary">Spns1</name>
</gene>
<comment type="similarity">
    <text evidence="8">Belongs to the major facilitator superfamily. Spinster (TC 2.A.1.49) family.</text>
</comment>
<sequence length="476" mass="51499">MAGSDTAPFLSQADDPDDGPAPGHPGLPGPMGNPKSGELEVPDCEGLQRITGLSRGHSTLIVVVLCYINLLNYMDRFTVAGVLTDIEQFFNIGDGSTGLIQTVFISSYMVLAPVFGYLGDRYNRKYLMCGGIAFWSLVTLGSSFIPREHFWLLLLTRGLVGVGEASYSTIAPTLIADLFVADQRSRMLSIFYFAIPVGSGLGYIAGSKVKDLAGDWHWALRVTPGLGVLAVLLLFLVVQEPPRGAVERHSGSPPLSPTSWWADLKALARNLIFGLITCLTGVLGVGLGVEISRRLRRFNPRADPLVCAAGLLGSSPFLFLSLACARGSIVATYIFIFIGETLLSMNWAIVADILLYVVIPTRRSTAEAFQIVLSHLLGDAGSPYLIGLISDRLRRSWPPSFLSEFRALQFSLMLCAFVGALGGAAFLGTAMFIENDRRRAQLHVQGLLHETEPSDDQIVVPQRGRSTRVPVSSVLI</sequence>
<dbReference type="InterPro" id="IPR036259">
    <property type="entry name" value="MFS_trans_sf"/>
</dbReference>
<dbReference type="Gene3D" id="1.20.1250.20">
    <property type="entry name" value="MFS general substrate transporter like domains"/>
    <property type="match status" value="1"/>
</dbReference>
<feature type="domain" description="Major facilitator superfamily (MFS) profile" evidence="17">
    <location>
        <begin position="61"/>
        <end position="476"/>
    </location>
</feature>
<feature type="region of interest" description="Disordered" evidence="15">
    <location>
        <begin position="1"/>
        <end position="38"/>
    </location>
</feature>
<comment type="catalytic activity">
    <reaction evidence="14">
        <text>a 1-O-(1Z-alkenyl)-sn-glycero-3-phosphoethanolamine(out) + H(+)(out) = a 1-O-(1Z-alkenyl)-sn-glycero-3-phosphoethanolamine(in) + H(+)(in)</text>
        <dbReference type="Rhea" id="RHEA:74455"/>
        <dbReference type="ChEBI" id="CHEBI:15378"/>
        <dbReference type="ChEBI" id="CHEBI:77288"/>
    </reaction>
</comment>
<feature type="transmembrane region" description="Helical" evidence="16">
    <location>
        <begin position="271"/>
        <end position="292"/>
    </location>
</feature>
<evidence type="ECO:0000313" key="20">
    <source>
        <dbReference type="RGD" id="1305613"/>
    </source>
</evidence>
<comment type="catalytic activity">
    <reaction evidence="13">
        <text>a 1-O-(1Z-alkenyl)-sn-glycero-3-phosphocholine(out) + H(+)(out) = a 1-O-(1Z-alkenyl)-sn-glycero-3-phosphocholine(in) + H(+)(in)</text>
        <dbReference type="Rhea" id="RHEA:74447"/>
        <dbReference type="ChEBI" id="CHEBI:15378"/>
        <dbReference type="ChEBI" id="CHEBI:77287"/>
    </reaction>
</comment>
<dbReference type="Ensembl" id="ENSRNOT00000112824.2">
    <property type="protein sequence ID" value="ENSRNOP00000080759.1"/>
    <property type="gene ID" value="ENSRNOG00000017621.8"/>
</dbReference>
<protein>
    <recommendedName>
        <fullName evidence="11">Protein spinster homolog 1</fullName>
    </recommendedName>
    <alternativeName>
        <fullName evidence="12">Spns1</fullName>
    </alternativeName>
</protein>
<evidence type="ECO:0000256" key="10">
    <source>
        <dbReference type="ARBA" id="ARBA00036238"/>
    </source>
</evidence>
<keyword evidence="3 16" id="KW-0812">Transmembrane</keyword>
<dbReference type="PROSITE" id="PS50850">
    <property type="entry name" value="MFS"/>
    <property type="match status" value="1"/>
</dbReference>
<keyword evidence="5" id="KW-0445">Lipid transport</keyword>
<evidence type="ECO:0007829" key="21">
    <source>
        <dbReference type="PeptideAtlas" id="A0A8I5ZQL7"/>
    </source>
</evidence>
<evidence type="ECO:0000256" key="14">
    <source>
        <dbReference type="ARBA" id="ARBA00048915"/>
    </source>
</evidence>
<dbReference type="InterPro" id="IPR044770">
    <property type="entry name" value="MFS_spinster-like"/>
</dbReference>
<evidence type="ECO:0000256" key="11">
    <source>
        <dbReference type="ARBA" id="ARBA00039482"/>
    </source>
</evidence>
<feature type="transmembrane region" description="Helical" evidence="16">
    <location>
        <begin position="187"/>
        <end position="206"/>
    </location>
</feature>
<dbReference type="CDD" id="cd17328">
    <property type="entry name" value="MFS_spinster_like"/>
    <property type="match status" value="1"/>
</dbReference>
<evidence type="ECO:0000259" key="17">
    <source>
        <dbReference type="PROSITE" id="PS50850"/>
    </source>
</evidence>
<keyword evidence="2" id="KW-0813">Transport</keyword>
<organism evidence="18 19">
    <name type="scientific">Rattus norvegicus</name>
    <name type="common">Rat</name>
    <dbReference type="NCBI Taxonomy" id="10116"/>
    <lineage>
        <taxon>Eukaryota</taxon>
        <taxon>Metazoa</taxon>
        <taxon>Chordata</taxon>
        <taxon>Craniata</taxon>
        <taxon>Vertebrata</taxon>
        <taxon>Euteleostomi</taxon>
        <taxon>Mammalia</taxon>
        <taxon>Eutheria</taxon>
        <taxon>Euarchontoglires</taxon>
        <taxon>Glires</taxon>
        <taxon>Rodentia</taxon>
        <taxon>Myomorpha</taxon>
        <taxon>Muroidea</taxon>
        <taxon>Muridae</taxon>
        <taxon>Murinae</taxon>
        <taxon>Rattus</taxon>
    </lineage>
</organism>
<comment type="subcellular location">
    <subcellularLocation>
        <location evidence="1">Lysosome membrane</location>
        <topology evidence="1">Multi-pass membrane protein</topology>
    </subcellularLocation>
</comment>
<evidence type="ECO:0000256" key="7">
    <source>
        <dbReference type="ARBA" id="ARBA00023228"/>
    </source>
</evidence>
<feature type="transmembrane region" description="Helical" evidence="16">
    <location>
        <begin position="329"/>
        <end position="359"/>
    </location>
</feature>
<dbReference type="GeneTree" id="ENSGT00390000005976"/>
<keyword evidence="6 16" id="KW-0472">Membrane</keyword>
<evidence type="ECO:0000256" key="8">
    <source>
        <dbReference type="ARBA" id="ARBA00024338"/>
    </source>
</evidence>
<evidence type="ECO:0000256" key="2">
    <source>
        <dbReference type="ARBA" id="ARBA00022448"/>
    </source>
</evidence>
<dbReference type="GO" id="GO:0022857">
    <property type="term" value="F:transmembrane transporter activity"/>
    <property type="evidence" value="ECO:0007669"/>
    <property type="project" value="InterPro"/>
</dbReference>
<dbReference type="InterPro" id="IPR020846">
    <property type="entry name" value="MFS_dom"/>
</dbReference>
<evidence type="ECO:0000256" key="15">
    <source>
        <dbReference type="SAM" id="MobiDB-lite"/>
    </source>
</evidence>
<feature type="transmembrane region" description="Helical" evidence="16">
    <location>
        <begin position="126"/>
        <end position="145"/>
    </location>
</feature>
<keyword evidence="21" id="KW-1267">Proteomics identification</keyword>
<dbReference type="Proteomes" id="UP000002494">
    <property type="component" value="Chromosome 1"/>
</dbReference>
<evidence type="ECO:0000313" key="18">
    <source>
        <dbReference type="Ensembl" id="ENSRNOP00000080759.1"/>
    </source>
</evidence>
<dbReference type="PANTHER" id="PTHR23505:SF13">
    <property type="entry name" value="PROTEIN SPINSTER HOMOLOG 1"/>
    <property type="match status" value="1"/>
</dbReference>
<proteinExistence type="evidence at protein level"/>
<comment type="catalytic activity">
    <reaction evidence="9">
        <text>a 1-acyl-sn-glycero-3-phosphocholine(out) + H(+)(out) = a 1-acyl-sn-glycero-3-phosphocholine(in) + H(+)(in)</text>
        <dbReference type="Rhea" id="RHEA:74435"/>
        <dbReference type="ChEBI" id="CHEBI:15378"/>
        <dbReference type="ChEBI" id="CHEBI:58168"/>
    </reaction>
</comment>
<evidence type="ECO:0000256" key="12">
    <source>
        <dbReference type="ARBA" id="ARBA00041462"/>
    </source>
</evidence>
<dbReference type="AlphaFoldDB" id="A0A8I5ZQL7"/>
<feature type="transmembrane region" description="Helical" evidence="16">
    <location>
        <begin position="99"/>
        <end position="119"/>
    </location>
</feature>
<name>A0A8I5ZQL7_RAT</name>
<feature type="transmembrane region" description="Helical" evidence="16">
    <location>
        <begin position="410"/>
        <end position="433"/>
    </location>
</feature>
<reference evidence="18" key="1">
    <citation type="submission" date="2024-01" db="EMBL/GenBank/DDBJ databases">
        <title>GRCr8: a new rat reference genome assembly contstructed from accurate long reads and long range scaffolding.</title>
        <authorList>
            <person name="Doris P.A."/>
            <person name="Kalbfleisch T."/>
            <person name="Li K."/>
            <person name="Howe K."/>
            <person name="Wood J."/>
        </authorList>
    </citation>
    <scope>NUCLEOTIDE SEQUENCE [LARGE SCALE GENOMIC DNA]</scope>
    <source>
        <strain evidence="18">Brown Norway</strain>
    </source>
</reference>
<evidence type="ECO:0000256" key="6">
    <source>
        <dbReference type="ARBA" id="ARBA00023136"/>
    </source>
</evidence>
<evidence type="ECO:0000256" key="5">
    <source>
        <dbReference type="ARBA" id="ARBA00023055"/>
    </source>
</evidence>
<keyword evidence="7" id="KW-0458">Lysosome</keyword>
<evidence type="ECO:0000256" key="16">
    <source>
        <dbReference type="SAM" id="Phobius"/>
    </source>
</evidence>
<evidence type="ECO:0000313" key="19">
    <source>
        <dbReference type="Proteomes" id="UP000002494"/>
    </source>
</evidence>
<dbReference type="Pfam" id="PF07690">
    <property type="entry name" value="MFS_1"/>
    <property type="match status" value="1"/>
</dbReference>
<dbReference type="PANTHER" id="PTHR23505">
    <property type="entry name" value="SPINSTER"/>
    <property type="match status" value="1"/>
</dbReference>
<keyword evidence="4 16" id="KW-1133">Transmembrane helix</keyword>
<feature type="transmembrane region" description="Helical" evidence="16">
    <location>
        <begin position="218"/>
        <end position="238"/>
    </location>
</feature>
<evidence type="ECO:0000256" key="1">
    <source>
        <dbReference type="ARBA" id="ARBA00004155"/>
    </source>
</evidence>
<reference evidence="18" key="3">
    <citation type="submission" date="2025-09" db="UniProtKB">
        <authorList>
            <consortium name="Ensembl"/>
        </authorList>
    </citation>
    <scope>IDENTIFICATION</scope>
    <source>
        <strain evidence="18">Brown Norway</strain>
    </source>
</reference>
<dbReference type="GO" id="GO:0006869">
    <property type="term" value="P:lipid transport"/>
    <property type="evidence" value="ECO:0007669"/>
    <property type="project" value="UniProtKB-KW"/>
</dbReference>
<evidence type="ECO:0000256" key="13">
    <source>
        <dbReference type="ARBA" id="ARBA00047765"/>
    </source>
</evidence>
<dbReference type="GO" id="GO:0005765">
    <property type="term" value="C:lysosomal membrane"/>
    <property type="evidence" value="ECO:0007669"/>
    <property type="project" value="UniProtKB-SubCell"/>
</dbReference>
<accession>A0A8I5ZQL7</accession>
<evidence type="ECO:0000256" key="9">
    <source>
        <dbReference type="ARBA" id="ARBA00035932"/>
    </source>
</evidence>
<evidence type="ECO:0000256" key="4">
    <source>
        <dbReference type="ARBA" id="ARBA00022989"/>
    </source>
</evidence>
<feature type="transmembrane region" description="Helical" evidence="16">
    <location>
        <begin position="57"/>
        <end position="74"/>
    </location>
</feature>
<reference evidence="18" key="2">
    <citation type="submission" date="2025-08" db="UniProtKB">
        <authorList>
            <consortium name="Ensembl"/>
        </authorList>
    </citation>
    <scope>IDENTIFICATION</scope>
    <source>
        <strain evidence="18">Brown Norway</strain>
    </source>
</reference>
<comment type="catalytic activity">
    <reaction evidence="10">
        <text>a 1-acyl-sn-glycero-3-phosphoethanolamine(out) + H(+)(out) = a 1-acyl-sn-glycero-3-phosphoethanolamine(in) + H(+)(in)</text>
        <dbReference type="Rhea" id="RHEA:74439"/>
        <dbReference type="ChEBI" id="CHEBI:15378"/>
        <dbReference type="ChEBI" id="CHEBI:64381"/>
    </reaction>
</comment>
<dbReference type="InterPro" id="IPR011701">
    <property type="entry name" value="MFS"/>
</dbReference>
<feature type="transmembrane region" description="Helical" evidence="16">
    <location>
        <begin position="304"/>
        <end position="323"/>
    </location>
</feature>
<keyword evidence="19" id="KW-1185">Reference proteome</keyword>